<sequence>MIADHRKKSFRSIGKNWAISQIMDDEEKRLVRLAMELSIKDEQDRRWAQIEKQIEEDERRKLTEIRERVRRKLELEQVEKERLPDLVTSDNLVTLERSVEEFMTSMKQQQKSPAEMSLLNQEERTEVPEQSKGQRKEISPLGQQLHLELQARLKAKDGKSDGDTRRSIDDEIRSRKDEVDRQKREEEVKKQSDDKRVEMERLEQERQRLAAEFAAKEAERKSREDALRKKWEEEERIRREEEARRKEEERLEAERLELERQKLAAEMAKKEAERREDAFWKRFEEEERIRREEEIRKREEEKMEAERIEKERQGTTPDKPPSVGRQLHSELQERLKARELKTKTVTVSEAIQLEKKAREEEARRVAEEERRRSAEMELERRRKGVEERKRRSEAAMEQKIEQAFIHEKNVAQPAEQSTQQRQLELQKRLSQMEAETKKLAAEMAALDAESKRSARLRPDEIKRSINFTDHDFDLLPPPPHVAMVPPPTTLKGIPIAPPLPPTVNPATTPTRSPAAVGSAASNIPAAPPLLTPTKVVTSPTRPTIAPKPKPTTPTSKPDISSPVTDDSPRSNLLAQIREGRTLRKAGSTPSSGKKSTPVTSPVAKTPEPAPEPVNVAKVLMNSLESSLSKNPLIRRLTSARSSVRKLKDALNAQLKEMDEEERRINAQLEREKMRAVEVEDEEDEQREMRMKCLTHMEFEESINDDELAKAETILLRRGRVMRNSVRRRYRFGYDTGGERGSAKRTERELCSRGRSVEICELIGQIAARPTSFFLFKQVKNDDMPKLEEKLFCFAVKFVDQDRLAAEEDLQLRALYLMWKEFKEVVDNMEKRMMQSVDLETEEVAVEADSCTDESSGDETESTLAPTETTDSESQAQRACDYAREAEDFKRRVDQIMEEISAHPSSPPVDVSLHMLVKIKQVELPALSTSLGRLLDMQAECDDDDLQWGSLKSQWTRLRDVVDTREKELKELCENQQNTSHYAEEAERFRSGVNQITELITSSGCSHHNEALTVIRRIKREDLPALEQHLDRLLELLVQCNYDGQQWPFETLVQEFTQLINNVKTREFQLLEQISKKLHDEDSREENYRRHDEARSCEEESEEAEQNVVRWRPAEDHNGTGEDQSQENQSQFERQSTRLSFHRRLHSEMEQTFKKKGMAAAAEVDEEEEKRKSRPFDINREIEEEMMRSLAVKEMRVRMEEDKIENEKKTAKIEFDMMRERWEELKRKRMEENKLEEEEMRRLEEEKKKRIEEENLKKEEEEMNRRIEEEKMKRMEEERRKKEEEGRIRMIEEEKMKRLEAEKRKKEVEERDRRIEEEKMKRLEAEKRKKEVEERDRRIEEEKMKRMEEERRKKEEEGRIRVIEEEKMKKLEGERRKKEEEERIIMIEDEKMKRLEEERRKKEAEEMRSLEEEKEKRIEEDKRKKEEEESNKKIEEEKMKRLEEEKNKKEEEENIKNMMELEKRKNDQAEKIKRLDEEMKKKKEEIARVQKQLLERQKAAMDQKKEEEARRRCREEKRLMEGNQQVERQVDRARDPSQQHQLLQHELQQKLQTTPLGKAVAAEIKEEEDRERKRRDEMRRKRDKEERKRAELEPARRKNEDRRGEAEQLNSTRHEQNPQSTPATSPTSQRQQEFEKKIKEMEKQAMERLAAEMAALKKAFGFDGADGVRAGSVGERLRRTVSDEQLPQQSANTTPINTAPPATISHDPRSSLRAGVRERTPLNRAASRPRSVTFGDAQGSENVIAELTRSPSFRRMRAAHASEDESEPEHQQSRF</sequence>
<feature type="coiled-coil region" evidence="1">
    <location>
        <begin position="40"/>
        <end position="72"/>
    </location>
</feature>
<evidence type="ECO:0000313" key="4">
    <source>
        <dbReference type="Proteomes" id="UP000005239"/>
    </source>
</evidence>
<evidence type="ECO:0000256" key="2">
    <source>
        <dbReference type="SAM" id="MobiDB-lite"/>
    </source>
</evidence>
<feature type="compositionally biased region" description="Polar residues" evidence="2">
    <location>
        <begin position="587"/>
        <end position="599"/>
    </location>
</feature>
<feature type="compositionally biased region" description="Low complexity" evidence="2">
    <location>
        <begin position="552"/>
        <end position="562"/>
    </location>
</feature>
<dbReference type="EnsemblMetazoa" id="PPA04047.1">
    <property type="protein sequence ID" value="PPA04047.1"/>
    <property type="gene ID" value="WBGene00093601"/>
</dbReference>
<organism evidence="3 4">
    <name type="scientific">Pristionchus pacificus</name>
    <name type="common">Parasitic nematode worm</name>
    <dbReference type="NCBI Taxonomy" id="54126"/>
    <lineage>
        <taxon>Eukaryota</taxon>
        <taxon>Metazoa</taxon>
        <taxon>Ecdysozoa</taxon>
        <taxon>Nematoda</taxon>
        <taxon>Chromadorea</taxon>
        <taxon>Rhabditida</taxon>
        <taxon>Rhabditina</taxon>
        <taxon>Diplogasteromorpha</taxon>
        <taxon>Diplogasteroidea</taxon>
        <taxon>Neodiplogasteridae</taxon>
        <taxon>Pristionchus</taxon>
    </lineage>
</organism>
<reference evidence="4" key="1">
    <citation type="journal article" date="2008" name="Nat. Genet.">
        <title>The Pristionchus pacificus genome provides a unique perspective on nematode lifestyle and parasitism.</title>
        <authorList>
            <person name="Dieterich C."/>
            <person name="Clifton S.W."/>
            <person name="Schuster L.N."/>
            <person name="Chinwalla A."/>
            <person name="Delehaunty K."/>
            <person name="Dinkelacker I."/>
            <person name="Fulton L."/>
            <person name="Fulton R."/>
            <person name="Godfrey J."/>
            <person name="Minx P."/>
            <person name="Mitreva M."/>
            <person name="Roeseler W."/>
            <person name="Tian H."/>
            <person name="Witte H."/>
            <person name="Yang S.P."/>
            <person name="Wilson R.K."/>
            <person name="Sommer R.J."/>
        </authorList>
    </citation>
    <scope>NUCLEOTIDE SEQUENCE [LARGE SCALE GENOMIC DNA]</scope>
    <source>
        <strain evidence="4">PS312</strain>
    </source>
</reference>
<feature type="region of interest" description="Disordered" evidence="2">
    <location>
        <begin position="410"/>
        <end position="429"/>
    </location>
</feature>
<feature type="region of interest" description="Disordered" evidence="2">
    <location>
        <begin position="1663"/>
        <end position="1774"/>
    </location>
</feature>
<feature type="compositionally biased region" description="Basic and acidic residues" evidence="2">
    <location>
        <begin position="121"/>
        <end position="138"/>
    </location>
</feature>
<feature type="compositionally biased region" description="Polar residues" evidence="2">
    <location>
        <begin position="1120"/>
        <end position="1136"/>
    </location>
</feature>
<feature type="region of interest" description="Disordered" evidence="2">
    <location>
        <begin position="1078"/>
        <end position="1136"/>
    </location>
</feature>
<proteinExistence type="predicted"/>
<feature type="compositionally biased region" description="Low complexity" evidence="2">
    <location>
        <begin position="1690"/>
        <end position="1703"/>
    </location>
</feature>
<feature type="compositionally biased region" description="Basic and acidic residues" evidence="2">
    <location>
        <begin position="1569"/>
        <end position="1615"/>
    </location>
</feature>
<dbReference type="Proteomes" id="UP000005239">
    <property type="component" value="Unassembled WGS sequence"/>
</dbReference>
<feature type="region of interest" description="Disordered" evidence="2">
    <location>
        <begin position="1494"/>
        <end position="1642"/>
    </location>
</feature>
<feature type="compositionally biased region" description="Polar residues" evidence="2">
    <location>
        <begin position="414"/>
        <end position="423"/>
    </location>
</feature>
<dbReference type="PANTHER" id="PTHR35480:SF1">
    <property type="entry name" value="MATERNAL EFFECT EMBRYO ARREST 22"/>
    <property type="match status" value="1"/>
</dbReference>
<feature type="region of interest" description="Disordered" evidence="2">
    <location>
        <begin position="1150"/>
        <end position="1176"/>
    </location>
</feature>
<feature type="compositionally biased region" description="Basic and acidic residues" evidence="2">
    <location>
        <begin position="1631"/>
        <end position="1642"/>
    </location>
</feature>
<dbReference type="PROSITE" id="PS51082">
    <property type="entry name" value="WH2"/>
    <property type="match status" value="1"/>
</dbReference>
<feature type="compositionally biased region" description="Basic and acidic residues" evidence="2">
    <location>
        <begin position="295"/>
        <end position="313"/>
    </location>
</feature>
<feature type="compositionally biased region" description="Basic and acidic residues" evidence="2">
    <location>
        <begin position="327"/>
        <end position="339"/>
    </location>
</feature>
<accession>A0A2A6CHV8</accession>
<feature type="compositionally biased region" description="Polar residues" evidence="2">
    <location>
        <begin position="861"/>
        <end position="876"/>
    </location>
</feature>
<feature type="compositionally biased region" description="Pro residues" evidence="2">
    <location>
        <begin position="475"/>
        <end position="488"/>
    </location>
</feature>
<feature type="compositionally biased region" description="Polar residues" evidence="2">
    <location>
        <begin position="1616"/>
        <end position="1630"/>
    </location>
</feature>
<gene>
    <name evidence="3" type="primary">WBGene00093601</name>
</gene>
<feature type="region of interest" description="Disordered" evidence="2">
    <location>
        <begin position="355"/>
        <end position="394"/>
    </location>
</feature>
<feature type="compositionally biased region" description="Low complexity" evidence="2">
    <location>
        <begin position="1537"/>
        <end position="1551"/>
    </location>
</feature>
<evidence type="ECO:0000256" key="1">
    <source>
        <dbReference type="SAM" id="Coils"/>
    </source>
</evidence>
<name>A0A2A6CHV8_PRIPA</name>
<feature type="compositionally biased region" description="Basic and acidic residues" evidence="2">
    <location>
        <begin position="1494"/>
        <end position="1519"/>
    </location>
</feature>
<feature type="region of interest" description="Disordered" evidence="2">
    <location>
        <begin position="469"/>
        <end position="610"/>
    </location>
</feature>
<feature type="compositionally biased region" description="Acidic residues" evidence="2">
    <location>
        <begin position="840"/>
        <end position="860"/>
    </location>
</feature>
<evidence type="ECO:0000313" key="3">
    <source>
        <dbReference type="EnsemblMetazoa" id="PPA04047.1"/>
    </source>
</evidence>
<dbReference type="InterPro" id="IPR003124">
    <property type="entry name" value="WH2_dom"/>
</dbReference>
<feature type="compositionally biased region" description="Basic and acidic residues" evidence="2">
    <location>
        <begin position="1705"/>
        <end position="1720"/>
    </location>
</feature>
<reference evidence="3" key="2">
    <citation type="submission" date="2022-06" db="UniProtKB">
        <authorList>
            <consortium name="EnsemblMetazoa"/>
        </authorList>
    </citation>
    <scope>IDENTIFICATION</scope>
    <source>
        <strain evidence="3">PS312</strain>
    </source>
</reference>
<dbReference type="PANTHER" id="PTHR35480">
    <property type="entry name" value="MATERNAL EFFECT EMBRYO ARREST 22"/>
    <property type="match status" value="1"/>
</dbReference>
<feature type="compositionally biased region" description="Basic and acidic residues" evidence="2">
    <location>
        <begin position="1527"/>
        <end position="1536"/>
    </location>
</feature>
<feature type="region of interest" description="Disordered" evidence="2">
    <location>
        <begin position="1323"/>
        <end position="1476"/>
    </location>
</feature>
<keyword evidence="1" id="KW-0175">Coiled coil</keyword>
<feature type="region of interest" description="Disordered" evidence="2">
    <location>
        <begin position="840"/>
        <end position="876"/>
    </location>
</feature>
<feature type="compositionally biased region" description="Basic and acidic residues" evidence="2">
    <location>
        <begin position="149"/>
        <end position="203"/>
    </location>
</feature>
<feature type="compositionally biased region" description="Basic and acidic residues" evidence="2">
    <location>
        <begin position="1759"/>
        <end position="1774"/>
    </location>
</feature>
<feature type="region of interest" description="Disordered" evidence="2">
    <location>
        <begin position="104"/>
        <end position="203"/>
    </location>
</feature>
<accession>A0A8R1Y4K1</accession>
<feature type="coiled-coil region" evidence="1">
    <location>
        <begin position="640"/>
        <end position="688"/>
    </location>
</feature>
<feature type="region of interest" description="Disordered" evidence="2">
    <location>
        <begin position="1232"/>
        <end position="1262"/>
    </location>
</feature>
<dbReference type="GO" id="GO:0003779">
    <property type="term" value="F:actin binding"/>
    <property type="evidence" value="ECO:0007669"/>
    <property type="project" value="InterPro"/>
</dbReference>
<feature type="region of interest" description="Disordered" evidence="2">
    <location>
        <begin position="295"/>
        <end position="339"/>
    </location>
</feature>
<keyword evidence="4" id="KW-1185">Reference proteome</keyword>
<protein>
    <submittedName>
        <fullName evidence="3">WH2 domain-containing protein</fullName>
    </submittedName>
</protein>
<feature type="compositionally biased region" description="Basic and acidic residues" evidence="2">
    <location>
        <begin position="1078"/>
        <end position="1097"/>
    </location>
</feature>